<dbReference type="Pfam" id="PF01968">
    <property type="entry name" value="Hydantoinase_A"/>
    <property type="match status" value="1"/>
</dbReference>
<dbReference type="InterPro" id="IPR008040">
    <property type="entry name" value="Hydant_A_N"/>
</dbReference>
<evidence type="ECO:0000259" key="2">
    <source>
        <dbReference type="Pfam" id="PF01968"/>
    </source>
</evidence>
<name>A0A4P8WM98_9EURY</name>
<evidence type="ECO:0000259" key="3">
    <source>
        <dbReference type="Pfam" id="PF05378"/>
    </source>
</evidence>
<evidence type="ECO:0000313" key="6">
    <source>
        <dbReference type="Proteomes" id="UP000302218"/>
    </source>
</evidence>
<proteinExistence type="predicted"/>
<feature type="domain" description="Hydantoinase/oxoprolinase N-terminal" evidence="3">
    <location>
        <begin position="4"/>
        <end position="177"/>
    </location>
</feature>
<keyword evidence="5" id="KW-0614">Plasmid</keyword>
<dbReference type="GO" id="GO:0017168">
    <property type="term" value="F:5-oxoprolinase (ATP-hydrolyzing) activity"/>
    <property type="evidence" value="ECO:0007669"/>
    <property type="project" value="TreeGrafter"/>
</dbReference>
<dbReference type="GeneID" id="40267745"/>
<dbReference type="InterPro" id="IPR002821">
    <property type="entry name" value="Hydantoinase_A"/>
</dbReference>
<protein>
    <submittedName>
        <fullName evidence="5">Hydantoinase/oxoprolinase family protein</fullName>
    </submittedName>
</protein>
<dbReference type="Proteomes" id="UP000302218">
    <property type="component" value="Plasmid pNVE500"/>
</dbReference>
<evidence type="ECO:0000256" key="1">
    <source>
        <dbReference type="SAM" id="MobiDB-lite"/>
    </source>
</evidence>
<feature type="domain" description="Hydantoinase A/oxoprolinase" evidence="2">
    <location>
        <begin position="198"/>
        <end position="480"/>
    </location>
</feature>
<sequence>MSTIAVDVGGTHTDLYGWLSDEKRVVQEKVPTTTDDPTAGVMNALQVAGVDLTSVDTFMHGSTIATNAVIEGEYSATPFITTEGFRDLIEIGRYHREELYNPYQSKPEPLTPRRHRFTVTERVNEEGEVTESLDEQAVYELAERFRQNEVQSVAVGFINSYSNPEHEQRVQEIIEETVDDTYVAISSEISGKLGSVPRFNSTIMNAALEPVMSGYLDKLNRKIKDEGFSGSFYVIRSDGGVAGTEKAKRQAETTILSGPAAGVKGSQAIGEAVGESNVIGMDMGGTSTDVSLIEDGEPLVTTEYEVKFDIPLVKPMLDVTTIGSGGGSIAWIDEGGSLRVGPQSAGAEPGPVCYGMGGTEPTITDAHLVLGRLDPETVLGGKRSLDRDAAHNAIKRLADRLDMNALEAAEGILKIANENTAAAVRETTIERGQDPREYYLIGFGGAGPMHAAEVAESLDVSSVVVPSASGVLSAVGGTMMNIQHNNDKTFYKPVKATTPSELETEFQELERDIHAIFEEEGIASADVELERIAEMRYVGQTYEVDVPVSDESLDEGTIDRLSSEFHRRHEQEYGIASDQFPVTFANLRVVGSQSTATQEFQGPSSTETDSADGGTREVYFDGEWQETSIYLREGLDPGTEFEGPAIVEGDHSTITINPTMSASIDEHENVIIDTQN</sequence>
<dbReference type="EMBL" id="CP040331">
    <property type="protein sequence ID" value="QCS44707.1"/>
    <property type="molecule type" value="Genomic_DNA"/>
</dbReference>
<dbReference type="PANTHER" id="PTHR11365">
    <property type="entry name" value="5-OXOPROLINASE RELATED"/>
    <property type="match status" value="1"/>
</dbReference>
<feature type="compositionally biased region" description="Polar residues" evidence="1">
    <location>
        <begin position="594"/>
        <end position="608"/>
    </location>
</feature>
<dbReference type="AlphaFoldDB" id="A0A4P8WM98"/>
<dbReference type="Pfam" id="PF05378">
    <property type="entry name" value="Hydant_A_N"/>
    <property type="match status" value="1"/>
</dbReference>
<evidence type="ECO:0000259" key="4">
    <source>
        <dbReference type="Pfam" id="PF19278"/>
    </source>
</evidence>
<reference evidence="6" key="1">
    <citation type="submission" date="2019-05" db="EMBL/GenBank/DDBJ databases">
        <title>Genome sequence and methylation pattern of the halophilic Archaeon Natrinema versiforme BOL5-4.</title>
        <authorList>
            <person name="DasSarma P."/>
            <person name="Anton B.P."/>
            <person name="DasSarma S.L."/>
            <person name="Martinez F.L."/>
            <person name="Guzman D."/>
            <person name="Roberts R.J."/>
            <person name="DasSarma S."/>
        </authorList>
    </citation>
    <scope>NUCLEOTIDE SEQUENCE [LARGE SCALE GENOMIC DNA]</scope>
    <source>
        <strain evidence="6">BOL5-4</strain>
        <plasmid evidence="6">pnve500</plasmid>
    </source>
</reference>
<dbReference type="Pfam" id="PF19278">
    <property type="entry name" value="Hydant_A_C"/>
    <property type="match status" value="1"/>
</dbReference>
<dbReference type="OrthoDB" id="8261at2157"/>
<dbReference type="GO" id="GO:0006749">
    <property type="term" value="P:glutathione metabolic process"/>
    <property type="evidence" value="ECO:0007669"/>
    <property type="project" value="TreeGrafter"/>
</dbReference>
<dbReference type="InterPro" id="IPR049517">
    <property type="entry name" value="ACX-like_C"/>
</dbReference>
<feature type="domain" description="Acetophenone carboxylase-like C-terminal" evidence="4">
    <location>
        <begin position="495"/>
        <end position="668"/>
    </location>
</feature>
<organism evidence="5 6">
    <name type="scientific">Natrinema versiforme</name>
    <dbReference type="NCBI Taxonomy" id="88724"/>
    <lineage>
        <taxon>Archaea</taxon>
        <taxon>Methanobacteriati</taxon>
        <taxon>Methanobacteriota</taxon>
        <taxon>Stenosarchaea group</taxon>
        <taxon>Halobacteria</taxon>
        <taxon>Halobacteriales</taxon>
        <taxon>Natrialbaceae</taxon>
        <taxon>Natrinema</taxon>
    </lineage>
</organism>
<dbReference type="InterPro" id="IPR045079">
    <property type="entry name" value="Oxoprolinase-like"/>
</dbReference>
<dbReference type="PANTHER" id="PTHR11365:SF23">
    <property type="entry name" value="HYPOTHETICAL 5-OXOPROLINASE (EUROFUNG)-RELATED"/>
    <property type="match status" value="1"/>
</dbReference>
<accession>A0A4P8WM98</accession>
<gene>
    <name evidence="5" type="ORF">FEJ81_20685</name>
</gene>
<dbReference type="GO" id="GO:0005829">
    <property type="term" value="C:cytosol"/>
    <property type="evidence" value="ECO:0007669"/>
    <property type="project" value="TreeGrafter"/>
</dbReference>
<evidence type="ECO:0000313" key="5">
    <source>
        <dbReference type="EMBL" id="QCS44707.1"/>
    </source>
</evidence>
<dbReference type="RefSeq" id="WP_138247106.1">
    <property type="nucleotide sequence ID" value="NZ_CP040331.1"/>
</dbReference>
<feature type="region of interest" description="Disordered" evidence="1">
    <location>
        <begin position="594"/>
        <end position="615"/>
    </location>
</feature>
<geneLocation type="plasmid" evidence="6">
    <name>pnve500</name>
</geneLocation>
<dbReference type="KEGG" id="nvr:FEJ81_20685"/>